<gene>
    <name evidence="2" type="ORF">CORTU0001_0483</name>
</gene>
<name>C6RBU0_9CORY</name>
<evidence type="ECO:0000313" key="2">
    <source>
        <dbReference type="EMBL" id="EET76604.1"/>
    </source>
</evidence>
<evidence type="ECO:0000313" key="3">
    <source>
        <dbReference type="Proteomes" id="UP000004384"/>
    </source>
</evidence>
<dbReference type="EMBL" id="ACVP01000032">
    <property type="protein sequence ID" value="EET76604.1"/>
    <property type="molecule type" value="Genomic_DNA"/>
</dbReference>
<reference evidence="2 3" key="1">
    <citation type="submission" date="2009-06" db="EMBL/GenBank/DDBJ databases">
        <authorList>
            <person name="Dodson R."/>
            <person name="Sebastian Y."/>
            <person name="Madupu R."/>
            <person name="Durkin A.S."/>
            <person name="Torralba M."/>
            <person name="Methe B."/>
            <person name="Sutton G.G."/>
            <person name="Strausberg R.L."/>
            <person name="Nelson K.E."/>
        </authorList>
    </citation>
    <scope>NUCLEOTIDE SEQUENCE [LARGE SCALE GENOMIC DNA]</scope>
    <source>
        <strain evidence="2 3">SK141</strain>
    </source>
</reference>
<keyword evidence="1" id="KW-0472">Membrane</keyword>
<sequence>MVKPVNSRQIIPFMWLRLVVVIGFTIFVAVQQMWVIVAISFLLALLTIWQLWSAYRNR</sequence>
<proteinExistence type="predicted"/>
<keyword evidence="1" id="KW-0812">Transmembrane</keyword>
<accession>C6RBU0</accession>
<feature type="transmembrane region" description="Helical" evidence="1">
    <location>
        <begin position="36"/>
        <end position="55"/>
    </location>
</feature>
<dbReference type="Proteomes" id="UP000004384">
    <property type="component" value="Unassembled WGS sequence"/>
</dbReference>
<comment type="caution">
    <text evidence="2">The sequence shown here is derived from an EMBL/GenBank/DDBJ whole genome shotgun (WGS) entry which is preliminary data.</text>
</comment>
<dbReference type="RefSeq" id="WP_005329606.1">
    <property type="nucleotide sequence ID" value="NZ_ACVP01000032.1"/>
</dbReference>
<keyword evidence="1" id="KW-1133">Transmembrane helix</keyword>
<protein>
    <submittedName>
        <fullName evidence="2">Uncharacterized protein</fullName>
    </submittedName>
</protein>
<dbReference type="AlphaFoldDB" id="C6RBU0"/>
<evidence type="ECO:0000256" key="1">
    <source>
        <dbReference type="SAM" id="Phobius"/>
    </source>
</evidence>
<organism evidence="2 3">
    <name type="scientific">Corynebacterium tuberculostearicum SK141</name>
    <dbReference type="NCBI Taxonomy" id="553206"/>
    <lineage>
        <taxon>Bacteria</taxon>
        <taxon>Bacillati</taxon>
        <taxon>Actinomycetota</taxon>
        <taxon>Actinomycetes</taxon>
        <taxon>Mycobacteriales</taxon>
        <taxon>Corynebacteriaceae</taxon>
        <taxon>Corynebacterium</taxon>
    </lineage>
</organism>
<feature type="transmembrane region" description="Helical" evidence="1">
    <location>
        <begin position="12"/>
        <end position="30"/>
    </location>
</feature>